<organism evidence="1 2">
    <name type="scientific">Effrenium voratum</name>
    <dbReference type="NCBI Taxonomy" id="2562239"/>
    <lineage>
        <taxon>Eukaryota</taxon>
        <taxon>Sar</taxon>
        <taxon>Alveolata</taxon>
        <taxon>Dinophyceae</taxon>
        <taxon>Suessiales</taxon>
        <taxon>Symbiodiniaceae</taxon>
        <taxon>Effrenium</taxon>
    </lineage>
</organism>
<evidence type="ECO:0000313" key="2">
    <source>
        <dbReference type="Proteomes" id="UP001178507"/>
    </source>
</evidence>
<keyword evidence="2" id="KW-1185">Reference proteome</keyword>
<evidence type="ECO:0000313" key="1">
    <source>
        <dbReference type="EMBL" id="CAJ1376511.1"/>
    </source>
</evidence>
<comment type="caution">
    <text evidence="1">The sequence shown here is derived from an EMBL/GenBank/DDBJ whole genome shotgun (WGS) entry which is preliminary data.</text>
</comment>
<sequence length="94" mass="10482">MSWSPFVSAVKKATSATKNVAGKVRTYMQEPCKVQVRSARAPCEVQESGVLDLSDWVDVHAEEAWEIIPQAPKAKVEMSPLLTRTLAELDARRR</sequence>
<dbReference type="EMBL" id="CAUJNA010000400">
    <property type="protein sequence ID" value="CAJ1376511.1"/>
    <property type="molecule type" value="Genomic_DNA"/>
</dbReference>
<accession>A0AA36HW96</accession>
<dbReference type="Proteomes" id="UP001178507">
    <property type="component" value="Unassembled WGS sequence"/>
</dbReference>
<reference evidence="1" key="1">
    <citation type="submission" date="2023-08" db="EMBL/GenBank/DDBJ databases">
        <authorList>
            <person name="Chen Y."/>
            <person name="Shah S."/>
            <person name="Dougan E. K."/>
            <person name="Thang M."/>
            <person name="Chan C."/>
        </authorList>
    </citation>
    <scope>NUCLEOTIDE SEQUENCE</scope>
</reference>
<gene>
    <name evidence="1" type="ORF">EVOR1521_LOCUS5559</name>
</gene>
<name>A0AA36HW96_9DINO</name>
<proteinExistence type="predicted"/>
<dbReference type="AlphaFoldDB" id="A0AA36HW96"/>
<protein>
    <submittedName>
        <fullName evidence="1">Uncharacterized protein</fullName>
    </submittedName>
</protein>